<evidence type="ECO:0000313" key="1">
    <source>
        <dbReference type="EMBL" id="KAJ2800991.1"/>
    </source>
</evidence>
<protein>
    <submittedName>
        <fullName evidence="1">Uncharacterized protein</fullName>
    </submittedName>
</protein>
<organism evidence="1 2">
    <name type="scientific">Coemansia helicoidea</name>
    <dbReference type="NCBI Taxonomy" id="1286919"/>
    <lineage>
        <taxon>Eukaryota</taxon>
        <taxon>Fungi</taxon>
        <taxon>Fungi incertae sedis</taxon>
        <taxon>Zoopagomycota</taxon>
        <taxon>Kickxellomycotina</taxon>
        <taxon>Kickxellomycetes</taxon>
        <taxon>Kickxellales</taxon>
        <taxon>Kickxellaceae</taxon>
        <taxon>Coemansia</taxon>
    </lineage>
</organism>
<evidence type="ECO:0000313" key="2">
    <source>
        <dbReference type="Proteomes" id="UP001140087"/>
    </source>
</evidence>
<accession>A0ACC1L3Z9</accession>
<reference evidence="1" key="1">
    <citation type="submission" date="2022-07" db="EMBL/GenBank/DDBJ databases">
        <title>Phylogenomic reconstructions and comparative analyses of Kickxellomycotina fungi.</title>
        <authorList>
            <person name="Reynolds N.K."/>
            <person name="Stajich J.E."/>
            <person name="Barry K."/>
            <person name="Grigoriev I.V."/>
            <person name="Crous P."/>
            <person name="Smith M.E."/>
        </authorList>
    </citation>
    <scope>NUCLEOTIDE SEQUENCE</scope>
    <source>
        <strain evidence="1">BCRC 34780</strain>
    </source>
</reference>
<keyword evidence="2" id="KW-1185">Reference proteome</keyword>
<name>A0ACC1L3Z9_9FUNG</name>
<proteinExistence type="predicted"/>
<sequence>MPEPTHADTVAAGLQRQLDELREIVASQGAGPTAEHDAAAAATVARLAAENDKLRIRIDHLLRALDDKDREISLLKGA</sequence>
<gene>
    <name evidence="1" type="ORF">H4R21_002962</name>
</gene>
<comment type="caution">
    <text evidence="1">The sequence shown here is derived from an EMBL/GenBank/DDBJ whole genome shotgun (WGS) entry which is preliminary data.</text>
</comment>
<dbReference type="EMBL" id="JANBUN010000851">
    <property type="protein sequence ID" value="KAJ2800991.1"/>
    <property type="molecule type" value="Genomic_DNA"/>
</dbReference>
<dbReference type="Proteomes" id="UP001140087">
    <property type="component" value="Unassembled WGS sequence"/>
</dbReference>